<dbReference type="GO" id="GO:0016020">
    <property type="term" value="C:membrane"/>
    <property type="evidence" value="ECO:0007669"/>
    <property type="project" value="UniProtKB-SubCell"/>
</dbReference>
<dbReference type="InterPro" id="IPR036259">
    <property type="entry name" value="MFS_trans_sf"/>
</dbReference>
<reference evidence="11" key="1">
    <citation type="submission" date="2016-02" db="EMBL/GenBank/DDBJ databases">
        <title>Draft genome sequence of Microdochium bolleyi, a fungal endophyte of beachgrass.</title>
        <authorList>
            <consortium name="DOE Joint Genome Institute"/>
            <person name="David A.S."/>
            <person name="May G."/>
            <person name="Haridas S."/>
            <person name="Lim J."/>
            <person name="Wang M."/>
            <person name="Labutti K."/>
            <person name="Lipzen A."/>
            <person name="Barry K."/>
            <person name="Grigoriev I.V."/>
        </authorList>
    </citation>
    <scope>NUCLEOTIDE SEQUENCE [LARGE SCALE GENOMIC DNA]</scope>
    <source>
        <strain evidence="11">J235TASD1</strain>
    </source>
</reference>
<dbReference type="PANTHER" id="PTHR43791:SF81">
    <property type="entry name" value="TRANSPORTER, PUTATIVE (AFU_ORTHOLOGUE AFUA_7G01190)-RELATED"/>
    <property type="match status" value="1"/>
</dbReference>
<organism evidence="10 11">
    <name type="scientific">Microdochium bolleyi</name>
    <dbReference type="NCBI Taxonomy" id="196109"/>
    <lineage>
        <taxon>Eukaryota</taxon>
        <taxon>Fungi</taxon>
        <taxon>Dikarya</taxon>
        <taxon>Ascomycota</taxon>
        <taxon>Pezizomycotina</taxon>
        <taxon>Sordariomycetes</taxon>
        <taxon>Xylariomycetidae</taxon>
        <taxon>Xylariales</taxon>
        <taxon>Microdochiaceae</taxon>
        <taxon>Microdochium</taxon>
    </lineage>
</organism>
<feature type="transmembrane region" description="Helical" evidence="8">
    <location>
        <begin position="67"/>
        <end position="84"/>
    </location>
</feature>
<feature type="transmembrane region" description="Helical" evidence="8">
    <location>
        <begin position="225"/>
        <end position="249"/>
    </location>
</feature>
<evidence type="ECO:0000256" key="6">
    <source>
        <dbReference type="ARBA" id="ARBA00037968"/>
    </source>
</evidence>
<dbReference type="AlphaFoldDB" id="A0A136IR56"/>
<dbReference type="Gene3D" id="1.20.1250.20">
    <property type="entry name" value="MFS general substrate transporter like domains"/>
    <property type="match status" value="1"/>
</dbReference>
<dbReference type="FunFam" id="1.20.1250.20:FF:000064">
    <property type="entry name" value="MFS allantoate transporter"/>
    <property type="match status" value="1"/>
</dbReference>
<dbReference type="InterPro" id="IPR011701">
    <property type="entry name" value="MFS"/>
</dbReference>
<evidence type="ECO:0000313" key="11">
    <source>
        <dbReference type="Proteomes" id="UP000070501"/>
    </source>
</evidence>
<feature type="transmembrane region" description="Helical" evidence="8">
    <location>
        <begin position="335"/>
        <end position="356"/>
    </location>
</feature>
<comment type="similarity">
    <text evidence="6">Belongs to the major facilitator superfamily. Allantoate permease family.</text>
</comment>
<dbReference type="OrthoDB" id="6730379at2759"/>
<keyword evidence="11" id="KW-1185">Reference proteome</keyword>
<keyword evidence="2" id="KW-0813">Transport</keyword>
<feature type="domain" description="Major facilitator superfamily (MFS) profile" evidence="9">
    <location>
        <begin position="71"/>
        <end position="484"/>
    </location>
</feature>
<evidence type="ECO:0000256" key="7">
    <source>
        <dbReference type="SAM" id="MobiDB-lite"/>
    </source>
</evidence>
<feature type="transmembrane region" description="Helical" evidence="8">
    <location>
        <begin position="458"/>
        <end position="478"/>
    </location>
</feature>
<dbReference type="GO" id="GO:0022857">
    <property type="term" value="F:transmembrane transporter activity"/>
    <property type="evidence" value="ECO:0007669"/>
    <property type="project" value="InterPro"/>
</dbReference>
<evidence type="ECO:0000256" key="3">
    <source>
        <dbReference type="ARBA" id="ARBA00022692"/>
    </source>
</evidence>
<feature type="region of interest" description="Disordered" evidence="7">
    <location>
        <begin position="493"/>
        <end position="515"/>
    </location>
</feature>
<feature type="transmembrane region" description="Helical" evidence="8">
    <location>
        <begin position="297"/>
        <end position="315"/>
    </location>
</feature>
<evidence type="ECO:0000256" key="8">
    <source>
        <dbReference type="SAM" id="Phobius"/>
    </source>
</evidence>
<feature type="transmembrane region" description="Helical" evidence="8">
    <location>
        <begin position="199"/>
        <end position="219"/>
    </location>
</feature>
<feature type="transmembrane region" description="Helical" evidence="8">
    <location>
        <begin position="363"/>
        <end position="381"/>
    </location>
</feature>
<keyword evidence="3 8" id="KW-0812">Transmembrane</keyword>
<dbReference type="PANTHER" id="PTHR43791">
    <property type="entry name" value="PERMEASE-RELATED"/>
    <property type="match status" value="1"/>
</dbReference>
<accession>A0A136IR56</accession>
<feature type="transmembrane region" description="Helical" evidence="8">
    <location>
        <begin position="138"/>
        <end position="155"/>
    </location>
</feature>
<protein>
    <submittedName>
        <fullName evidence="10">MFS transporter</fullName>
    </submittedName>
</protein>
<dbReference type="SUPFAM" id="SSF103473">
    <property type="entry name" value="MFS general substrate transporter"/>
    <property type="match status" value="1"/>
</dbReference>
<evidence type="ECO:0000256" key="5">
    <source>
        <dbReference type="ARBA" id="ARBA00023136"/>
    </source>
</evidence>
<dbReference type="Proteomes" id="UP000070501">
    <property type="component" value="Unassembled WGS sequence"/>
</dbReference>
<feature type="compositionally biased region" description="Acidic residues" evidence="7">
    <location>
        <begin position="502"/>
        <end position="513"/>
    </location>
</feature>
<comment type="subcellular location">
    <subcellularLocation>
        <location evidence="1">Membrane</location>
        <topology evidence="1">Multi-pass membrane protein</topology>
    </subcellularLocation>
</comment>
<dbReference type="EMBL" id="KQ964263">
    <property type="protein sequence ID" value="KXJ87366.1"/>
    <property type="molecule type" value="Genomic_DNA"/>
</dbReference>
<evidence type="ECO:0000256" key="1">
    <source>
        <dbReference type="ARBA" id="ARBA00004141"/>
    </source>
</evidence>
<keyword evidence="5 8" id="KW-0472">Membrane</keyword>
<evidence type="ECO:0000259" key="9">
    <source>
        <dbReference type="PROSITE" id="PS50850"/>
    </source>
</evidence>
<feature type="transmembrane region" description="Helical" evidence="8">
    <location>
        <begin position="167"/>
        <end position="187"/>
    </location>
</feature>
<feature type="transmembrane region" description="Helical" evidence="8">
    <location>
        <begin position="424"/>
        <end position="446"/>
    </location>
</feature>
<name>A0A136IR56_9PEZI</name>
<feature type="transmembrane region" description="Helical" evidence="8">
    <location>
        <begin position="393"/>
        <end position="412"/>
    </location>
</feature>
<evidence type="ECO:0000313" key="10">
    <source>
        <dbReference type="EMBL" id="KXJ87366.1"/>
    </source>
</evidence>
<keyword evidence="4 8" id="KW-1133">Transmembrane helix</keyword>
<dbReference type="InterPro" id="IPR020846">
    <property type="entry name" value="MFS_dom"/>
</dbReference>
<sequence length="528" mass="58192">MANEAALSKAPSVGLGDSDDLKRTVTTLTGTDVDEGEVFLRENDFSPDYLQHLLSDQQEVKKLMRRVDWRLLPLLCGTFMLVYIDKQSMSYAAVFDLFTDTKINTAQYGWFTSIFYLAYLVAEYPLSALAQRTRMAKVVSACVICWGAVLAGTAAANNFAGLAACRFLLGAFEAAITPCFMMIVSMWYTRDEQPLRAGIFYAANGAGSILGGLLSYGLGQIKGFSVWRIIFLFCGGITILWGFVLFWFLPDDIISARQFSLQDRATLVARGKLGRTGILNKTIKMYQIRETFMDPQIWLLTLFTLLNEIINGGFANFGKLIIKGLVGGDSLKATALGIPMGAFQLVWIISGTYMASRFRNCRTYIMMIYLIPTIIGISLMWQLDNKSQWQGVLMGYYICGSYVCSLVMALQLPASNVAGYTKRVTSTALVFSAYCIGNVIGPHSFLDSEAPKWPTGCKVGLACCVSQVAVAGCLRALLVYRNKKRDEAEAALGAHANREGGNGDDQDAVDEASNDLTDFENPKFRYSL</sequence>
<dbReference type="PROSITE" id="PS50850">
    <property type="entry name" value="MFS"/>
    <property type="match status" value="1"/>
</dbReference>
<dbReference type="Pfam" id="PF07690">
    <property type="entry name" value="MFS_1"/>
    <property type="match status" value="1"/>
</dbReference>
<gene>
    <name evidence="10" type="ORF">Micbo1qcDRAFT_124793</name>
</gene>
<evidence type="ECO:0000256" key="4">
    <source>
        <dbReference type="ARBA" id="ARBA00022989"/>
    </source>
</evidence>
<dbReference type="InParanoid" id="A0A136IR56"/>
<evidence type="ECO:0000256" key="2">
    <source>
        <dbReference type="ARBA" id="ARBA00022448"/>
    </source>
</evidence>
<feature type="transmembrane region" description="Helical" evidence="8">
    <location>
        <begin position="108"/>
        <end position="126"/>
    </location>
</feature>
<proteinExistence type="inferred from homology"/>